<reference evidence="2 3" key="1">
    <citation type="submission" date="2019-12" db="EMBL/GenBank/DDBJ databases">
        <title>Genome sequenceing of Clostridium bovifaecis.</title>
        <authorList>
            <person name="Yao Y."/>
        </authorList>
    </citation>
    <scope>NUCLEOTIDE SEQUENCE [LARGE SCALE GENOMIC DNA]</scope>
    <source>
        <strain evidence="2 3">BXX</strain>
    </source>
</reference>
<evidence type="ECO:0000313" key="2">
    <source>
        <dbReference type="EMBL" id="QGU94858.1"/>
    </source>
</evidence>
<dbReference type="InterPro" id="IPR021338">
    <property type="entry name" value="DUF2953"/>
</dbReference>
<dbReference type="Pfam" id="PF11167">
    <property type="entry name" value="DUF2953"/>
    <property type="match status" value="1"/>
</dbReference>
<dbReference type="EMBL" id="CP046522">
    <property type="protein sequence ID" value="QGU94858.1"/>
    <property type="molecule type" value="Genomic_DNA"/>
</dbReference>
<evidence type="ECO:0000313" key="3">
    <source>
        <dbReference type="Proteomes" id="UP000422764"/>
    </source>
</evidence>
<gene>
    <name evidence="2" type="ORF">GOM49_06880</name>
</gene>
<organism evidence="2 3">
    <name type="scientific">Clostridium bovifaecis</name>
    <dbReference type="NCBI Taxonomy" id="2184719"/>
    <lineage>
        <taxon>Bacteria</taxon>
        <taxon>Bacillati</taxon>
        <taxon>Bacillota</taxon>
        <taxon>Clostridia</taxon>
        <taxon>Eubacteriales</taxon>
        <taxon>Clostridiaceae</taxon>
        <taxon>Clostridium</taxon>
    </lineage>
</organism>
<keyword evidence="1" id="KW-0472">Membrane</keyword>
<name>A0A6I6F340_9CLOT</name>
<evidence type="ECO:0000256" key="1">
    <source>
        <dbReference type="SAM" id="Phobius"/>
    </source>
</evidence>
<dbReference type="AlphaFoldDB" id="A0A6I6F340"/>
<accession>A0A6I6F340</accession>
<keyword evidence="3" id="KW-1185">Reference proteome</keyword>
<protein>
    <submittedName>
        <fullName evidence="2">DUF2953 domain-containing protein</fullName>
    </submittedName>
</protein>
<sequence>MYIFSTLLLIILIIIFLLAIVPLKVSFNANSAESVNFHFIASWLNPVLKGTIVKDYGGVLLKVYLFNSKVLARDLKTKSDSKGFLDKINFIKSLHPKFERLEASYGFEDPSITGMIYGALTLLSPYIKSDTLYNNPDFTMTDDYFYFDALFEINVFSLALTLFRYNKRSHMKVLYEGK</sequence>
<keyword evidence="1" id="KW-0812">Transmembrane</keyword>
<dbReference type="Proteomes" id="UP000422764">
    <property type="component" value="Chromosome"/>
</dbReference>
<keyword evidence="1" id="KW-1133">Transmembrane helix</keyword>
<feature type="transmembrane region" description="Helical" evidence="1">
    <location>
        <begin position="7"/>
        <end position="27"/>
    </location>
</feature>
<proteinExistence type="predicted"/>
<feature type="transmembrane region" description="Helical" evidence="1">
    <location>
        <begin position="144"/>
        <end position="163"/>
    </location>
</feature>